<name>A0A1H6CW69_9PSEU</name>
<protein>
    <submittedName>
        <fullName evidence="1">Uncharacterized protein</fullName>
    </submittedName>
</protein>
<evidence type="ECO:0000313" key="3">
    <source>
        <dbReference type="Proteomes" id="UP000199690"/>
    </source>
</evidence>
<reference evidence="3 4" key="2">
    <citation type="submission" date="2016-10" db="EMBL/GenBank/DDBJ databases">
        <authorList>
            <person name="Varghese N."/>
            <person name="Submissions S."/>
        </authorList>
    </citation>
    <scope>NUCLEOTIDE SEQUENCE [LARGE SCALE GENOMIC DNA]</scope>
    <source>
        <strain evidence="4">ATCC 20501</strain>
        <strain evidence="2 3">CGMCC 4.3529</strain>
    </source>
</reference>
<dbReference type="InterPro" id="IPR047681">
    <property type="entry name" value="PPA1309-like"/>
</dbReference>
<accession>A0A1I1NWP1</accession>
<organism evidence="1 4">
    <name type="scientific">Saccharopolyspora kobensis</name>
    <dbReference type="NCBI Taxonomy" id="146035"/>
    <lineage>
        <taxon>Bacteria</taxon>
        <taxon>Bacillati</taxon>
        <taxon>Actinomycetota</taxon>
        <taxon>Actinomycetes</taxon>
        <taxon>Pseudonocardiales</taxon>
        <taxon>Pseudonocardiaceae</taxon>
        <taxon>Saccharopolyspora</taxon>
    </lineage>
</organism>
<dbReference type="AlphaFoldDB" id="A0A1H6CW69"/>
<reference evidence="1" key="1">
    <citation type="submission" date="2016-10" db="EMBL/GenBank/DDBJ databases">
        <authorList>
            <person name="de Groot N.N."/>
        </authorList>
    </citation>
    <scope>NUCLEOTIDE SEQUENCE [LARGE SCALE GENOMIC DNA]</scope>
    <source>
        <strain evidence="1">ATCC 20501</strain>
    </source>
</reference>
<dbReference type="Proteomes" id="UP000199690">
    <property type="component" value="Unassembled WGS sequence"/>
</dbReference>
<sequence length="178" mass="19011">MVGMPQTPEPDLTAALPSAAREIEEFVAAAGWDQPTQVFALVPTRILLNAEPGLADQLDPDSALTPIAQESLPADDLAEALARIEWPEQVAGCALVQEIVVLPPEAEAELPDDAEAARRTAAEHPERQEARLVAAVLRDGGEACVMRLRAEGDEPGERIEDRSLAPNLITALHATFAE</sequence>
<accession>A0A1H6CW69</accession>
<gene>
    <name evidence="1" type="ORF">SAMN02982929_03622</name>
    <name evidence="2" type="ORF">SAMN05216506_102216</name>
</gene>
<evidence type="ECO:0000313" key="2">
    <source>
        <dbReference type="EMBL" id="SFD01836.1"/>
    </source>
</evidence>
<evidence type="ECO:0000313" key="1">
    <source>
        <dbReference type="EMBL" id="SEG77280.1"/>
    </source>
</evidence>
<dbReference type="EMBL" id="FOME01000002">
    <property type="protein sequence ID" value="SFD01836.1"/>
    <property type="molecule type" value="Genomic_DNA"/>
</dbReference>
<evidence type="ECO:0000313" key="4">
    <source>
        <dbReference type="Proteomes" id="UP000236729"/>
    </source>
</evidence>
<dbReference type="NCBIfam" id="NF040618">
    <property type="entry name" value="PPA1309_fam"/>
    <property type="match status" value="1"/>
</dbReference>
<keyword evidence="3" id="KW-1185">Reference proteome</keyword>
<dbReference type="EMBL" id="FNVB01000005">
    <property type="protein sequence ID" value="SEG77280.1"/>
    <property type="molecule type" value="Genomic_DNA"/>
</dbReference>
<proteinExistence type="predicted"/>
<dbReference type="Proteomes" id="UP000236729">
    <property type="component" value="Unassembled WGS sequence"/>
</dbReference>